<feature type="transmembrane region" description="Helical" evidence="7">
    <location>
        <begin position="219"/>
        <end position="245"/>
    </location>
</feature>
<feature type="transmembrane region" description="Helical" evidence="7">
    <location>
        <begin position="177"/>
        <end position="199"/>
    </location>
</feature>
<organism evidence="9 10">
    <name type="scientific">Halomonas daqiaonensis</name>
    <dbReference type="NCBI Taxonomy" id="650850"/>
    <lineage>
        <taxon>Bacteria</taxon>
        <taxon>Pseudomonadati</taxon>
        <taxon>Pseudomonadota</taxon>
        <taxon>Gammaproteobacteria</taxon>
        <taxon>Oceanospirillales</taxon>
        <taxon>Halomonadaceae</taxon>
        <taxon>Halomonas</taxon>
    </lineage>
</organism>
<proteinExistence type="inferred from homology"/>
<dbReference type="InterPro" id="IPR035906">
    <property type="entry name" value="MetI-like_sf"/>
</dbReference>
<dbReference type="PANTHER" id="PTHR30151:SF20">
    <property type="entry name" value="ABC TRANSPORTER PERMEASE PROTEIN HI_0355-RELATED"/>
    <property type="match status" value="1"/>
</dbReference>
<dbReference type="AlphaFoldDB" id="A0A1H7TI82"/>
<dbReference type="RefSeq" id="WP_211607337.1">
    <property type="nucleotide sequence ID" value="NZ_FOBC01000017.1"/>
</dbReference>
<evidence type="ECO:0000313" key="9">
    <source>
        <dbReference type="EMBL" id="SEL84265.1"/>
    </source>
</evidence>
<evidence type="ECO:0000256" key="1">
    <source>
        <dbReference type="ARBA" id="ARBA00004651"/>
    </source>
</evidence>
<dbReference type="Proteomes" id="UP000198807">
    <property type="component" value="Unassembled WGS sequence"/>
</dbReference>
<evidence type="ECO:0000256" key="2">
    <source>
        <dbReference type="ARBA" id="ARBA00022448"/>
    </source>
</evidence>
<evidence type="ECO:0000256" key="4">
    <source>
        <dbReference type="ARBA" id="ARBA00022692"/>
    </source>
</evidence>
<dbReference type="GO" id="GO:0055085">
    <property type="term" value="P:transmembrane transport"/>
    <property type="evidence" value="ECO:0007669"/>
    <property type="project" value="InterPro"/>
</dbReference>
<keyword evidence="2 7" id="KW-0813">Transport</keyword>
<gene>
    <name evidence="9" type="ORF">SAMN04488129_11757</name>
</gene>
<dbReference type="PANTHER" id="PTHR30151">
    <property type="entry name" value="ALKANE SULFONATE ABC TRANSPORTER-RELATED, MEMBRANE SUBUNIT"/>
    <property type="match status" value="1"/>
</dbReference>
<evidence type="ECO:0000259" key="8">
    <source>
        <dbReference type="PROSITE" id="PS50928"/>
    </source>
</evidence>
<feature type="transmembrane region" description="Helical" evidence="7">
    <location>
        <begin position="102"/>
        <end position="122"/>
    </location>
</feature>
<comment type="subcellular location">
    <subcellularLocation>
        <location evidence="1 7">Cell membrane</location>
        <topology evidence="1 7">Multi-pass membrane protein</topology>
    </subcellularLocation>
</comment>
<dbReference type="GO" id="GO:0005886">
    <property type="term" value="C:plasma membrane"/>
    <property type="evidence" value="ECO:0007669"/>
    <property type="project" value="UniProtKB-SubCell"/>
</dbReference>
<protein>
    <submittedName>
        <fullName evidence="9">NitT/TauT family transport system permease protein</fullName>
    </submittedName>
</protein>
<evidence type="ECO:0000256" key="3">
    <source>
        <dbReference type="ARBA" id="ARBA00022475"/>
    </source>
</evidence>
<evidence type="ECO:0000256" key="7">
    <source>
        <dbReference type="RuleBase" id="RU363032"/>
    </source>
</evidence>
<dbReference type="InterPro" id="IPR000515">
    <property type="entry name" value="MetI-like"/>
</dbReference>
<name>A0A1H7TI82_9GAMM</name>
<evidence type="ECO:0000313" key="10">
    <source>
        <dbReference type="Proteomes" id="UP000198807"/>
    </source>
</evidence>
<keyword evidence="5 7" id="KW-1133">Transmembrane helix</keyword>
<sequence length="255" mass="27480">MKQKQAMFWLQVRRATALAVVLLLWEGISALGWVDPFYAPPPSAIGGAIAELFADGEIYGHLEATFGAALLGLFLGLIGGALLGFIAALLRPVAELLEPVMAMLNAIPRVILAPLFIIWLGIGIASKVALSFILVVVLTFFAVYNGIRDVDTRLVERVKTLGGGSWTLLREVYVPSVVAWVMGSLKVAVGFAFTGAVVGEFVASSRGLGYLLAFAQSTYNAALTFALIVLVLVFVMILFGLAGALERYLLRWKYR</sequence>
<dbReference type="Gene3D" id="1.10.3720.10">
    <property type="entry name" value="MetI-like"/>
    <property type="match status" value="1"/>
</dbReference>
<dbReference type="Pfam" id="PF00528">
    <property type="entry name" value="BPD_transp_1"/>
    <property type="match status" value="1"/>
</dbReference>
<evidence type="ECO:0000256" key="6">
    <source>
        <dbReference type="ARBA" id="ARBA00023136"/>
    </source>
</evidence>
<feature type="domain" description="ABC transmembrane type-1" evidence="8">
    <location>
        <begin position="62"/>
        <end position="240"/>
    </location>
</feature>
<comment type="similarity">
    <text evidence="7">Belongs to the binding-protein-dependent transport system permease family.</text>
</comment>
<feature type="transmembrane region" description="Helical" evidence="7">
    <location>
        <begin position="66"/>
        <end position="90"/>
    </location>
</feature>
<feature type="transmembrane region" description="Helical" evidence="7">
    <location>
        <begin position="128"/>
        <end position="147"/>
    </location>
</feature>
<accession>A0A1H7TI82</accession>
<dbReference type="EMBL" id="FOBC01000017">
    <property type="protein sequence ID" value="SEL84265.1"/>
    <property type="molecule type" value="Genomic_DNA"/>
</dbReference>
<evidence type="ECO:0000256" key="5">
    <source>
        <dbReference type="ARBA" id="ARBA00022989"/>
    </source>
</evidence>
<dbReference type="SUPFAM" id="SSF161098">
    <property type="entry name" value="MetI-like"/>
    <property type="match status" value="1"/>
</dbReference>
<dbReference type="STRING" id="650850.SAMN04488129_11757"/>
<dbReference type="PROSITE" id="PS50928">
    <property type="entry name" value="ABC_TM1"/>
    <property type="match status" value="1"/>
</dbReference>
<keyword evidence="3" id="KW-1003">Cell membrane</keyword>
<dbReference type="CDD" id="cd06261">
    <property type="entry name" value="TM_PBP2"/>
    <property type="match status" value="1"/>
</dbReference>
<reference evidence="10" key="1">
    <citation type="submission" date="2016-10" db="EMBL/GenBank/DDBJ databases">
        <authorList>
            <person name="Varghese N."/>
            <person name="Submissions S."/>
        </authorList>
    </citation>
    <scope>NUCLEOTIDE SEQUENCE [LARGE SCALE GENOMIC DNA]</scope>
    <source>
        <strain evidence="10">CGMCC 1.9150</strain>
    </source>
</reference>
<keyword evidence="6 7" id="KW-0472">Membrane</keyword>
<keyword evidence="10" id="KW-1185">Reference proteome</keyword>
<keyword evidence="4 7" id="KW-0812">Transmembrane</keyword>